<reference evidence="2 3" key="1">
    <citation type="submission" date="2016-10" db="EMBL/GenBank/DDBJ databases">
        <authorList>
            <person name="de Groot N.N."/>
        </authorList>
    </citation>
    <scope>NUCLEOTIDE SEQUENCE [LARGE SCALE GENOMIC DNA]</scope>
    <source>
        <strain evidence="2 3">DSM 43941</strain>
    </source>
</reference>
<evidence type="ECO:0000313" key="2">
    <source>
        <dbReference type="EMBL" id="SDS87410.1"/>
    </source>
</evidence>
<dbReference type="AlphaFoldDB" id="A0A1H1VSH7"/>
<keyword evidence="3" id="KW-1185">Reference proteome</keyword>
<organism evidence="2 3">
    <name type="scientific">Actinoplanes derwentensis</name>
    <dbReference type="NCBI Taxonomy" id="113562"/>
    <lineage>
        <taxon>Bacteria</taxon>
        <taxon>Bacillati</taxon>
        <taxon>Actinomycetota</taxon>
        <taxon>Actinomycetes</taxon>
        <taxon>Micromonosporales</taxon>
        <taxon>Micromonosporaceae</taxon>
        <taxon>Actinoplanes</taxon>
    </lineage>
</organism>
<gene>
    <name evidence="2" type="ORF">SAMN04489716_1854</name>
</gene>
<evidence type="ECO:0000313" key="3">
    <source>
        <dbReference type="Proteomes" id="UP000198688"/>
    </source>
</evidence>
<dbReference type="OrthoDB" id="3283561at2"/>
<name>A0A1H1VSH7_9ACTN</name>
<accession>A0A1H1VSH7</accession>
<dbReference type="Gene3D" id="1.25.10.10">
    <property type="entry name" value="Leucine-rich Repeat Variant"/>
    <property type="match status" value="1"/>
</dbReference>
<proteinExistence type="predicted"/>
<dbReference type="Proteomes" id="UP000198688">
    <property type="component" value="Chromosome I"/>
</dbReference>
<dbReference type="Pfam" id="PF01816">
    <property type="entry name" value="LRV"/>
    <property type="match status" value="1"/>
</dbReference>
<dbReference type="RefSeq" id="WP_157751424.1">
    <property type="nucleotide sequence ID" value="NZ_BOMJ01000011.1"/>
</dbReference>
<sequence length="359" mass="39167">MEYQYIRSAAENKLGLLRVHEARSTATTEQRLRELAADPIRPVRVWTARNPNTPPDAVATLLQDADCSVRNEALYHLRTPAVALELLARQEAEEAEAARLPNTAAKKRHVVAHHPNTPPQLRDELIAAGVCPGRRCGMAAEFRHRCGDGRLYAEQGKPTSAPGPSPHTGSPPAMGDATDIEAGARSAGEAEWLSVLRALDEPGRLGSAGGLEFPGDFDRAATQTRFDQLVDGLSEAFGCPLLGGQGPQEDAARFGIIRIPAQVTRTHDRRSGACFPLAVILSNFGGLTTCLPYRVGPAPDAGPTPPVHQEDYRRVEQVSAELQLRLVPERILGLPYEGPNYWVSGSEEATWFWRFFDYL</sequence>
<feature type="region of interest" description="Disordered" evidence="1">
    <location>
        <begin position="151"/>
        <end position="178"/>
    </location>
</feature>
<dbReference type="InterPro" id="IPR011989">
    <property type="entry name" value="ARM-like"/>
</dbReference>
<dbReference type="EMBL" id="LT629758">
    <property type="protein sequence ID" value="SDS87410.1"/>
    <property type="molecule type" value="Genomic_DNA"/>
</dbReference>
<protein>
    <submittedName>
        <fullName evidence="2">Leucine rich repeat variant</fullName>
    </submittedName>
</protein>
<evidence type="ECO:0000256" key="1">
    <source>
        <dbReference type="SAM" id="MobiDB-lite"/>
    </source>
</evidence>
<dbReference type="InterPro" id="IPR004830">
    <property type="entry name" value="LRR_variant"/>
</dbReference>